<accession>A0A0V8QG18</accession>
<evidence type="ECO:0000313" key="1">
    <source>
        <dbReference type="EMBL" id="KSV59374.1"/>
    </source>
</evidence>
<protein>
    <submittedName>
        <fullName evidence="1">Uncharacterized protein</fullName>
    </submittedName>
</protein>
<evidence type="ECO:0000313" key="2">
    <source>
        <dbReference type="Proteomes" id="UP000054874"/>
    </source>
</evidence>
<reference evidence="1 2" key="1">
    <citation type="submission" date="2015-11" db="EMBL/GenBank/DDBJ databases">
        <title>Butyribacter intestini gen. nov., sp. nov., a butyric acid-producing bacterium of the family Lachnospiraceae isolated from the human faeces.</title>
        <authorList>
            <person name="Zou Y."/>
            <person name="Xue W."/>
            <person name="Luo G."/>
            <person name="Lv M."/>
        </authorList>
    </citation>
    <scope>NUCLEOTIDE SEQUENCE [LARGE SCALE GENOMIC DNA]</scope>
    <source>
        <strain evidence="1 2">ACET-33324</strain>
    </source>
</reference>
<dbReference type="EMBL" id="LNAM01000146">
    <property type="protein sequence ID" value="KSV59374.1"/>
    <property type="molecule type" value="Genomic_DNA"/>
</dbReference>
<gene>
    <name evidence="1" type="ORF">ASU35_09020</name>
</gene>
<dbReference type="STRING" id="290052.ASU35_09020"/>
<dbReference type="AlphaFoldDB" id="A0A0V8QG18"/>
<dbReference type="Proteomes" id="UP000054874">
    <property type="component" value="Unassembled WGS sequence"/>
</dbReference>
<keyword evidence="2" id="KW-1185">Reference proteome</keyword>
<name>A0A0V8QG18_9FIRM</name>
<comment type="caution">
    <text evidence="1">The sequence shown here is derived from an EMBL/GenBank/DDBJ whole genome shotgun (WGS) entry which is preliminary data.</text>
</comment>
<dbReference type="OrthoDB" id="2060019at2"/>
<organism evidence="1 2">
    <name type="scientific">Acetivibrio ethanolgignens</name>
    <dbReference type="NCBI Taxonomy" id="290052"/>
    <lineage>
        <taxon>Bacteria</taxon>
        <taxon>Bacillati</taxon>
        <taxon>Bacillota</taxon>
        <taxon>Clostridia</taxon>
        <taxon>Eubacteriales</taxon>
        <taxon>Oscillospiraceae</taxon>
        <taxon>Acetivibrio</taxon>
    </lineage>
</organism>
<sequence>MMQSNIFQRVAPLLKEKKFNIDCDAFISFMEQYHSKDWIYPDAIHRELGISIKEIYDIFEMCVDEGIVEQYLQIYCPICQRFTGNYYKTVLEIPEFVSCVHCDTEIDNPLQHAIIIYKVL</sequence>
<proteinExistence type="predicted"/>